<name>A0A166RES4_9CLOT</name>
<dbReference type="Proteomes" id="UP000077407">
    <property type="component" value="Unassembled WGS sequence"/>
</dbReference>
<dbReference type="AlphaFoldDB" id="A0A166RES4"/>
<evidence type="ECO:0000313" key="3">
    <source>
        <dbReference type="Proteomes" id="UP000077407"/>
    </source>
</evidence>
<organism evidence="2 3">
    <name type="scientific">Clostridium ljungdahlii</name>
    <dbReference type="NCBI Taxonomy" id="1538"/>
    <lineage>
        <taxon>Bacteria</taxon>
        <taxon>Bacillati</taxon>
        <taxon>Bacillota</taxon>
        <taxon>Clostridia</taxon>
        <taxon>Eubacteriales</taxon>
        <taxon>Clostridiaceae</taxon>
        <taxon>Clostridium</taxon>
    </lineage>
</organism>
<dbReference type="PATRIC" id="fig|1538.10.peg.1561"/>
<accession>A0A166RES4</accession>
<proteinExistence type="predicted"/>
<reference evidence="2 3" key="1">
    <citation type="journal article" date="2015" name="Biotechnol. Bioeng.">
        <title>Genome sequence and phenotypic characterization of Caulobacter segnis.</title>
        <authorList>
            <person name="Patel S."/>
            <person name="Fletcher B."/>
            <person name="Scott D.C."/>
            <person name="Ely B."/>
        </authorList>
    </citation>
    <scope>NUCLEOTIDE SEQUENCE [LARGE SCALE GENOMIC DNA]</scope>
    <source>
        <strain evidence="2 3">ERI-2</strain>
    </source>
</reference>
<keyword evidence="1" id="KW-1133">Transmembrane helix</keyword>
<dbReference type="RefSeq" id="WP_156498966.1">
    <property type="nucleotide sequence ID" value="NZ_LITT01000010.1"/>
</dbReference>
<dbReference type="EMBL" id="LITT01000010">
    <property type="protein sequence ID" value="OAA90750.1"/>
    <property type="molecule type" value="Genomic_DNA"/>
</dbReference>
<sequence length="79" mass="8808">MMGFAKEQNLRKKEISRGVFGISALVGMSIVIVLMLIYMNPGLFQELQVSVIGQVIVSINVFAYLVGILVIEKLARFDF</sequence>
<comment type="caution">
    <text evidence="2">The sequence shown here is derived from an EMBL/GenBank/DDBJ whole genome shotgun (WGS) entry which is preliminary data.</text>
</comment>
<keyword evidence="1" id="KW-0812">Transmembrane</keyword>
<feature type="transmembrane region" description="Helical" evidence="1">
    <location>
        <begin position="20"/>
        <end position="39"/>
    </location>
</feature>
<feature type="transmembrane region" description="Helical" evidence="1">
    <location>
        <begin position="51"/>
        <end position="71"/>
    </location>
</feature>
<keyword evidence="1" id="KW-0472">Membrane</keyword>
<evidence type="ECO:0000313" key="2">
    <source>
        <dbReference type="EMBL" id="OAA90750.1"/>
    </source>
</evidence>
<evidence type="ECO:0000256" key="1">
    <source>
        <dbReference type="SAM" id="Phobius"/>
    </source>
</evidence>
<gene>
    <name evidence="2" type="ORF">WY13_01054</name>
</gene>
<protein>
    <submittedName>
        <fullName evidence="2">Uncharacterized protein</fullName>
    </submittedName>
</protein>